<gene>
    <name evidence="1" type="ORF">AB2B41_22085</name>
</gene>
<name>A0ABV3RTG4_9RHOB</name>
<evidence type="ECO:0008006" key="3">
    <source>
        <dbReference type="Google" id="ProtNLM"/>
    </source>
</evidence>
<reference evidence="1 2" key="1">
    <citation type="submission" date="2024-07" db="EMBL/GenBank/DDBJ databases">
        <title>Marimonas sp.nov., isolated from tidal-flat sediment.</title>
        <authorList>
            <person name="Jayan J.N."/>
            <person name="Lee S.S."/>
        </authorList>
    </citation>
    <scope>NUCLEOTIDE SEQUENCE [LARGE SCALE GENOMIC DNA]</scope>
    <source>
        <strain evidence="1 2">MJW-29</strain>
    </source>
</reference>
<sequence>MMFGALAIASACVETTGNSSVGQMAPAAGAPTFIEGSFTASSAATSACQAELSRMTMGGVRVVGSESSEAAHAVYMRVGANGAPWRCLVTADGSNPSVMFMGDEGVA</sequence>
<dbReference type="EMBL" id="JBFNXX010000043">
    <property type="protein sequence ID" value="MEW9922297.1"/>
    <property type="molecule type" value="Genomic_DNA"/>
</dbReference>
<comment type="caution">
    <text evidence="1">The sequence shown here is derived from an EMBL/GenBank/DDBJ whole genome shotgun (WGS) entry which is preliminary data.</text>
</comment>
<dbReference type="RefSeq" id="WP_367879995.1">
    <property type="nucleotide sequence ID" value="NZ_JBFNXX010000043.1"/>
</dbReference>
<evidence type="ECO:0000313" key="1">
    <source>
        <dbReference type="EMBL" id="MEW9922297.1"/>
    </source>
</evidence>
<keyword evidence="2" id="KW-1185">Reference proteome</keyword>
<accession>A0ABV3RTG4</accession>
<protein>
    <recommendedName>
        <fullName evidence="3">Lipoprotein</fullName>
    </recommendedName>
</protein>
<proteinExistence type="predicted"/>
<dbReference type="Proteomes" id="UP001556098">
    <property type="component" value="Unassembled WGS sequence"/>
</dbReference>
<evidence type="ECO:0000313" key="2">
    <source>
        <dbReference type="Proteomes" id="UP001556098"/>
    </source>
</evidence>
<organism evidence="1 2">
    <name type="scientific">Sulfitobacter sediminis</name>
    <dbReference type="NCBI Taxonomy" id="3234186"/>
    <lineage>
        <taxon>Bacteria</taxon>
        <taxon>Pseudomonadati</taxon>
        <taxon>Pseudomonadota</taxon>
        <taxon>Alphaproteobacteria</taxon>
        <taxon>Rhodobacterales</taxon>
        <taxon>Roseobacteraceae</taxon>
        <taxon>Sulfitobacter</taxon>
    </lineage>
</organism>